<comment type="caution">
    <text evidence="1">The sequence shown here is derived from an EMBL/GenBank/DDBJ whole genome shotgun (WGS) entry which is preliminary data.</text>
</comment>
<proteinExistence type="predicted"/>
<gene>
    <name evidence="1" type="ORF">EV193_103382</name>
</gene>
<dbReference type="EMBL" id="SGWQ01000003">
    <property type="protein sequence ID" value="RZS41064.1"/>
    <property type="molecule type" value="Genomic_DNA"/>
</dbReference>
<organism evidence="1 2">
    <name type="scientific">Herbihabitans rhizosphaerae</name>
    <dbReference type="NCBI Taxonomy" id="1872711"/>
    <lineage>
        <taxon>Bacteria</taxon>
        <taxon>Bacillati</taxon>
        <taxon>Actinomycetota</taxon>
        <taxon>Actinomycetes</taxon>
        <taxon>Pseudonocardiales</taxon>
        <taxon>Pseudonocardiaceae</taxon>
        <taxon>Herbihabitans</taxon>
    </lineage>
</organism>
<keyword evidence="2" id="KW-1185">Reference proteome</keyword>
<dbReference type="RefSeq" id="WP_130344026.1">
    <property type="nucleotide sequence ID" value="NZ_SGWQ01000003.1"/>
</dbReference>
<dbReference type="AlphaFoldDB" id="A0A4Q7KWC8"/>
<evidence type="ECO:0000313" key="1">
    <source>
        <dbReference type="EMBL" id="RZS41064.1"/>
    </source>
</evidence>
<dbReference type="OrthoDB" id="5055735at2"/>
<reference evidence="1 2" key="1">
    <citation type="submission" date="2019-02" db="EMBL/GenBank/DDBJ databases">
        <title>Genomic Encyclopedia of Type Strains, Phase IV (KMG-IV): sequencing the most valuable type-strain genomes for metagenomic binning, comparative biology and taxonomic classification.</title>
        <authorList>
            <person name="Goeker M."/>
        </authorList>
    </citation>
    <scope>NUCLEOTIDE SEQUENCE [LARGE SCALE GENOMIC DNA]</scope>
    <source>
        <strain evidence="1 2">DSM 101727</strain>
    </source>
</reference>
<dbReference type="Proteomes" id="UP000294257">
    <property type="component" value="Unassembled WGS sequence"/>
</dbReference>
<evidence type="ECO:0000313" key="2">
    <source>
        <dbReference type="Proteomes" id="UP000294257"/>
    </source>
</evidence>
<name>A0A4Q7KWC8_9PSEU</name>
<accession>A0A4Q7KWC8</accession>
<protein>
    <submittedName>
        <fullName evidence="1">Transcriptional regulator with AbiEi antitoxin domain of type IV toxin-antitoxin system</fullName>
    </submittedName>
</protein>
<sequence length="211" mass="22705">MTSRVAGRLPSKLLRRPLRVLRPQDATDVYAHPRPEFARLTKSGVLHRLANGYYAVVPDDLIGGPWLPELEPAALGIAAADQGVDSVALMGLSAARIHGAVPRAVGIAVIAITSHRNTLRLLDRDAVVVFVRRDVAALDLERHVTDLGQGWVTTVEQTILDLAARPALGGPQAEALAAAQALLPRTDRALLDELAARQRRRAALNRITSGR</sequence>